<sequence length="315" mass="34716">MAVTLEQVEKLREKSGASYEACKDALDRTGGDLLEALIFLERTGRSRTAPRGGTFTTERGGGVDEAAKLVLETQSKAGKKGKKSSGVHDGDWREWLRELWAAGLNLLRHSTVNQFEVWRHDRLMTSIPILILILLVVVAFWISVPLLIIGLFAGCRYRFVGPDLGKESINDVMDNVSATVDDMVGQVKKEFHESKSAQEQKADRAEESARRARESVEKAQRSAEKAARKAQEAAERATWKAQEAAEKAARKAQEVGRKARETAGQATQKAQDTAGKAARKAEDFSKKMDGMVDSICGHVDNLVSKIDDAFSDKDK</sequence>
<dbReference type="Proteomes" id="UP000607645">
    <property type="component" value="Unassembled WGS sequence"/>
</dbReference>
<feature type="compositionally biased region" description="Basic and acidic residues" evidence="1">
    <location>
        <begin position="191"/>
        <end position="261"/>
    </location>
</feature>
<reference evidence="3" key="1">
    <citation type="submission" date="2020-08" db="EMBL/GenBank/DDBJ databases">
        <title>Genome public.</title>
        <authorList>
            <person name="Liu C."/>
            <person name="Sun Q."/>
        </authorList>
    </citation>
    <scope>NUCLEOTIDE SEQUENCE</scope>
    <source>
        <strain evidence="3">NSJ-52</strain>
    </source>
</reference>
<keyword evidence="2" id="KW-0812">Transmembrane</keyword>
<feature type="region of interest" description="Disordered" evidence="1">
    <location>
        <begin position="191"/>
        <end position="287"/>
    </location>
</feature>
<proteinExistence type="predicted"/>
<keyword evidence="2" id="KW-1133">Transmembrane helix</keyword>
<keyword evidence="2" id="KW-0472">Membrane</keyword>
<name>A0A8J6MCY9_9FIRM</name>
<comment type="caution">
    <text evidence="3">The sequence shown here is derived from an EMBL/GenBank/DDBJ whole genome shotgun (WGS) entry which is preliminary data.</text>
</comment>
<dbReference type="RefSeq" id="WP_186919214.1">
    <property type="nucleotide sequence ID" value="NZ_JACOPQ010000007.1"/>
</dbReference>
<evidence type="ECO:0000313" key="4">
    <source>
        <dbReference type="Proteomes" id="UP000607645"/>
    </source>
</evidence>
<accession>A0A8J6MCY9</accession>
<dbReference type="CDD" id="cd14360">
    <property type="entry name" value="UBA_NAC_like_bac"/>
    <property type="match status" value="1"/>
</dbReference>
<evidence type="ECO:0000256" key="1">
    <source>
        <dbReference type="SAM" id="MobiDB-lite"/>
    </source>
</evidence>
<dbReference type="InterPro" id="IPR009060">
    <property type="entry name" value="UBA-like_sf"/>
</dbReference>
<dbReference type="EMBL" id="JACOPQ010000007">
    <property type="protein sequence ID" value="MBC5737405.1"/>
    <property type="molecule type" value="Genomic_DNA"/>
</dbReference>
<dbReference type="SUPFAM" id="SSF46934">
    <property type="entry name" value="UBA-like"/>
    <property type="match status" value="1"/>
</dbReference>
<dbReference type="Gene3D" id="1.10.8.10">
    <property type="entry name" value="DNA helicase RuvA subunit, C-terminal domain"/>
    <property type="match status" value="1"/>
</dbReference>
<evidence type="ECO:0008006" key="5">
    <source>
        <dbReference type="Google" id="ProtNLM"/>
    </source>
</evidence>
<protein>
    <recommendedName>
        <fullName evidence="5">DUF4342 domain-containing protein</fullName>
    </recommendedName>
</protein>
<evidence type="ECO:0000313" key="3">
    <source>
        <dbReference type="EMBL" id="MBC5737405.1"/>
    </source>
</evidence>
<evidence type="ECO:0000256" key="2">
    <source>
        <dbReference type="SAM" id="Phobius"/>
    </source>
</evidence>
<organism evidence="3 4">
    <name type="scientific">Lawsonibacter faecis</name>
    <dbReference type="NCBI Taxonomy" id="2763052"/>
    <lineage>
        <taxon>Bacteria</taxon>
        <taxon>Bacillati</taxon>
        <taxon>Bacillota</taxon>
        <taxon>Clostridia</taxon>
        <taxon>Eubacteriales</taxon>
        <taxon>Oscillospiraceae</taxon>
        <taxon>Lawsonibacter</taxon>
    </lineage>
</organism>
<dbReference type="Gene3D" id="1.20.120.20">
    <property type="entry name" value="Apolipoprotein"/>
    <property type="match status" value="1"/>
</dbReference>
<keyword evidence="4" id="KW-1185">Reference proteome</keyword>
<feature type="transmembrane region" description="Helical" evidence="2">
    <location>
        <begin position="129"/>
        <end position="153"/>
    </location>
</feature>
<dbReference type="AlphaFoldDB" id="A0A8J6MCY9"/>
<gene>
    <name evidence="3" type="ORF">H8S62_10355</name>
</gene>